<dbReference type="OrthoDB" id="7874519at2"/>
<gene>
    <name evidence="1" type="ORF">EV664_12312</name>
</gene>
<sequence length="391" mass="43236">MTAQDRAPGWDKRAINAIAARDYGGLERMFEAHDWDAGGRLFGQIAPSRVVETYGSVAAFEAAHPAEWPDPVDVIEIEQDQPDVWLTSYYGFAPESWGLLGFTQEWMRRDFLDNSRPGALVVIYGAGAAENPLERGRILGVQQQSHIRGHKRDFVPANRWADEQSDEGRRDKWNYALKAVRAWRVNSEARPRVQEFAPETYSPGSATLIGARGRRLTVSEARGLLDLDLTEVTVFGGVPVDFHVSGPAREILRPSKAGPVSQAAFMTRESEGPKHLYILALEGNADHFLGHPAGGNRIVKVGFSRSPDTRCYSHNCALPAGAFRWSVLRSSAKDRSPFPSSSHALAGEQVMKDVLDQHGSSLGREFFLASDNHIENAWNMALAAAETWKSE</sequence>
<dbReference type="RefSeq" id="WP_133497156.1">
    <property type="nucleotide sequence ID" value="NZ_BMLU01000024.1"/>
</dbReference>
<dbReference type="Proteomes" id="UP000295493">
    <property type="component" value="Unassembled WGS sequence"/>
</dbReference>
<comment type="caution">
    <text evidence="1">The sequence shown here is derived from an EMBL/GenBank/DDBJ whole genome shotgun (WGS) entry which is preliminary data.</text>
</comment>
<proteinExistence type="predicted"/>
<dbReference type="EMBL" id="SNWD01000023">
    <property type="protein sequence ID" value="TDN77848.1"/>
    <property type="molecule type" value="Genomic_DNA"/>
</dbReference>
<name>A0A4V3BS40_9SPHN</name>
<evidence type="ECO:0000313" key="1">
    <source>
        <dbReference type="EMBL" id="TDN77848.1"/>
    </source>
</evidence>
<evidence type="ECO:0000313" key="2">
    <source>
        <dbReference type="Proteomes" id="UP000295493"/>
    </source>
</evidence>
<accession>A0A4V3BS40</accession>
<dbReference type="AlphaFoldDB" id="A0A4V3BS40"/>
<keyword evidence="2" id="KW-1185">Reference proteome</keyword>
<reference evidence="1 2" key="1">
    <citation type="submission" date="2019-03" db="EMBL/GenBank/DDBJ databases">
        <title>Genomic Encyclopedia of Type Strains, Phase IV (KMG-IV): sequencing the most valuable type-strain genomes for metagenomic binning, comparative biology and taxonomic classification.</title>
        <authorList>
            <person name="Goeker M."/>
        </authorList>
    </citation>
    <scope>NUCLEOTIDE SEQUENCE [LARGE SCALE GENOMIC DNA]</scope>
    <source>
        <strain evidence="1 2">DSM 25059</strain>
    </source>
</reference>
<organism evidence="1 2">
    <name type="scientific">Stakelama pacifica</name>
    <dbReference type="NCBI Taxonomy" id="517720"/>
    <lineage>
        <taxon>Bacteria</taxon>
        <taxon>Pseudomonadati</taxon>
        <taxon>Pseudomonadota</taxon>
        <taxon>Alphaproteobacteria</taxon>
        <taxon>Sphingomonadales</taxon>
        <taxon>Sphingomonadaceae</taxon>
        <taxon>Stakelama</taxon>
    </lineage>
</organism>
<protein>
    <submittedName>
        <fullName evidence="1">Uncharacterized protein</fullName>
    </submittedName>
</protein>